<dbReference type="PANTHER" id="PTHR42852">
    <property type="entry name" value="THIOL:DISULFIDE INTERCHANGE PROTEIN DSBE"/>
    <property type="match status" value="1"/>
</dbReference>
<dbReference type="InterPro" id="IPR013740">
    <property type="entry name" value="Redoxin"/>
</dbReference>
<organism evidence="4 5">
    <name type="scientific">Halorubrum laminariae</name>
    <dbReference type="NCBI Taxonomy" id="1433523"/>
    <lineage>
        <taxon>Archaea</taxon>
        <taxon>Methanobacteriati</taxon>
        <taxon>Methanobacteriota</taxon>
        <taxon>Stenosarchaea group</taxon>
        <taxon>Halobacteria</taxon>
        <taxon>Halobacteriales</taxon>
        <taxon>Haloferacaceae</taxon>
        <taxon>Halorubrum</taxon>
    </lineage>
</organism>
<dbReference type="RefSeq" id="WP_256418686.1">
    <property type="nucleotide sequence ID" value="NZ_JANHDL010000007.1"/>
</dbReference>
<dbReference type="InterPro" id="IPR036249">
    <property type="entry name" value="Thioredoxin-like_sf"/>
</dbReference>
<accession>A0ABD6C5Z1</accession>
<name>A0ABD6C5Z1_9EURY</name>
<proteinExistence type="predicted"/>
<dbReference type="InterPro" id="IPR050553">
    <property type="entry name" value="Thioredoxin_ResA/DsbE_sf"/>
</dbReference>
<evidence type="ECO:0000313" key="4">
    <source>
        <dbReference type="EMBL" id="MFD1572370.1"/>
    </source>
</evidence>
<comment type="subcellular location">
    <subcellularLocation>
        <location evidence="1">Cell envelope</location>
    </subcellularLocation>
</comment>
<dbReference type="Pfam" id="PF08534">
    <property type="entry name" value="Redoxin"/>
    <property type="match status" value="1"/>
</dbReference>
<evidence type="ECO:0000259" key="3">
    <source>
        <dbReference type="PROSITE" id="PS51352"/>
    </source>
</evidence>
<dbReference type="PROSITE" id="PS51318">
    <property type="entry name" value="TAT"/>
    <property type="match status" value="1"/>
</dbReference>
<keyword evidence="5" id="KW-1185">Reference proteome</keyword>
<protein>
    <submittedName>
        <fullName evidence="4">TlpA family protein disulfide reductase</fullName>
    </submittedName>
</protein>
<feature type="domain" description="Thioredoxin" evidence="3">
    <location>
        <begin position="35"/>
        <end position="181"/>
    </location>
</feature>
<dbReference type="CDD" id="cd02966">
    <property type="entry name" value="TlpA_like_family"/>
    <property type="match status" value="1"/>
</dbReference>
<evidence type="ECO:0000256" key="2">
    <source>
        <dbReference type="ARBA" id="ARBA00022748"/>
    </source>
</evidence>
<dbReference type="InterPro" id="IPR006311">
    <property type="entry name" value="TAT_signal"/>
</dbReference>
<keyword evidence="2" id="KW-0201">Cytochrome c-type biogenesis</keyword>
<dbReference type="GO" id="GO:0017004">
    <property type="term" value="P:cytochrome complex assembly"/>
    <property type="evidence" value="ECO:0007669"/>
    <property type="project" value="UniProtKB-KW"/>
</dbReference>
<dbReference type="PROSITE" id="PS00194">
    <property type="entry name" value="THIOREDOXIN_1"/>
    <property type="match status" value="1"/>
</dbReference>
<dbReference type="PANTHER" id="PTHR42852:SF17">
    <property type="entry name" value="THIOREDOXIN-LIKE PROTEIN HI_1115"/>
    <property type="match status" value="1"/>
</dbReference>
<evidence type="ECO:0000313" key="5">
    <source>
        <dbReference type="Proteomes" id="UP001597185"/>
    </source>
</evidence>
<dbReference type="PROSITE" id="PS51352">
    <property type="entry name" value="THIOREDOXIN_2"/>
    <property type="match status" value="1"/>
</dbReference>
<sequence length="182" mass="18642">MRRRNLLAGLASVGALGGAGAVATGNAPAALGIGSDGAEPVEPVTLTTVDAPGSRDGEVVIPADGRATFVDFFGTWCPPCAEQMPALGEAHDRVGDDVLFTSVTNEDVGDDVSESDVADWWREHDGDWLVAADVTAELAAKLDVGGYPTAVALDADGRVAWSDSGVHTADELVAGIETALNR</sequence>
<evidence type="ECO:0000256" key="1">
    <source>
        <dbReference type="ARBA" id="ARBA00004196"/>
    </source>
</evidence>
<dbReference type="Proteomes" id="UP001597185">
    <property type="component" value="Unassembled WGS sequence"/>
</dbReference>
<gene>
    <name evidence="4" type="ORF">ACFR9T_17620</name>
</gene>
<dbReference type="SUPFAM" id="SSF52833">
    <property type="entry name" value="Thioredoxin-like"/>
    <property type="match status" value="1"/>
</dbReference>
<dbReference type="Gene3D" id="3.40.30.10">
    <property type="entry name" value="Glutaredoxin"/>
    <property type="match status" value="1"/>
</dbReference>
<dbReference type="AlphaFoldDB" id="A0ABD6C5Z1"/>
<dbReference type="EMBL" id="JBHUDB010000027">
    <property type="protein sequence ID" value="MFD1572370.1"/>
    <property type="molecule type" value="Genomic_DNA"/>
</dbReference>
<dbReference type="InterPro" id="IPR017937">
    <property type="entry name" value="Thioredoxin_CS"/>
</dbReference>
<dbReference type="InterPro" id="IPR013766">
    <property type="entry name" value="Thioredoxin_domain"/>
</dbReference>
<reference evidence="4 5" key="1">
    <citation type="journal article" date="2019" name="Int. J. Syst. Evol. Microbiol.">
        <title>The Global Catalogue of Microorganisms (GCM) 10K type strain sequencing project: providing services to taxonomists for standard genome sequencing and annotation.</title>
        <authorList>
            <consortium name="The Broad Institute Genomics Platform"/>
            <consortium name="The Broad Institute Genome Sequencing Center for Infectious Disease"/>
            <person name="Wu L."/>
            <person name="Ma J."/>
        </authorList>
    </citation>
    <scope>NUCLEOTIDE SEQUENCE [LARGE SCALE GENOMIC DNA]</scope>
    <source>
        <strain evidence="4 5">CGMCC 1.12689</strain>
    </source>
</reference>
<comment type="caution">
    <text evidence="4">The sequence shown here is derived from an EMBL/GenBank/DDBJ whole genome shotgun (WGS) entry which is preliminary data.</text>
</comment>